<dbReference type="PATRIC" id="fig|2209.41.peg.1190"/>
<evidence type="ECO:0000313" key="3">
    <source>
        <dbReference type="EMBL" id="KKH05624.1"/>
    </source>
</evidence>
<evidence type="ECO:0000313" key="7">
    <source>
        <dbReference type="Proteomes" id="UP000034820"/>
    </source>
</evidence>
<evidence type="ECO:0000313" key="8">
    <source>
        <dbReference type="Proteomes" id="UP000034944"/>
    </source>
</evidence>
<reference evidence="5 6" key="1">
    <citation type="journal article" date="2015" name="ISME J.">
        <title>Genomic and phenotypic differentiation among Methanosarcina mazei populations from Columbia River sediment.</title>
        <authorList>
            <person name="Youngblut N.D."/>
            <person name="Wirth J.S."/>
            <person name="Henriksen J.R."/>
            <person name="Smith M."/>
            <person name="Simon H."/>
            <person name="Metcalf W.W."/>
            <person name="Whitaker R.J."/>
        </authorList>
    </citation>
    <scope>NUCLEOTIDE SEQUENCE [LARGE SCALE GENOMIC DNA]</scope>
    <source>
        <strain evidence="1 5">2.F.T.2.6</strain>
        <strain evidence="2 6">3.H.A.1A.2</strain>
        <strain evidence="3 7">3.H.T.1A.1</strain>
        <strain evidence="4 8">3.H.T.1A.2</strain>
    </source>
</reference>
<dbReference type="Proteomes" id="UP000034944">
    <property type="component" value="Unassembled WGS sequence"/>
</dbReference>
<dbReference type="EMBL" id="JJPN01000010">
    <property type="protein sequence ID" value="KKG75376.1"/>
    <property type="molecule type" value="Genomic_DNA"/>
</dbReference>
<dbReference type="EMBL" id="JJOU01000127">
    <property type="protein sequence ID" value="KKG13201.1"/>
    <property type="molecule type" value="Genomic_DNA"/>
</dbReference>
<organism evidence="4 8">
    <name type="scientific">Methanosarcina mazei</name>
    <name type="common">Methanosarcina frisia</name>
    <dbReference type="NCBI Taxonomy" id="2209"/>
    <lineage>
        <taxon>Archaea</taxon>
        <taxon>Methanobacteriati</taxon>
        <taxon>Methanobacteriota</taxon>
        <taxon>Stenosarchaea group</taxon>
        <taxon>Methanomicrobia</taxon>
        <taxon>Methanosarcinales</taxon>
        <taxon>Methanosarcinaceae</taxon>
        <taxon>Methanosarcina</taxon>
    </lineage>
</organism>
<evidence type="ECO:0000313" key="6">
    <source>
        <dbReference type="Proteomes" id="UP000034074"/>
    </source>
</evidence>
<proteinExistence type="predicted"/>
<comment type="caution">
    <text evidence="4">The sequence shown here is derived from an EMBL/GenBank/DDBJ whole genome shotgun (WGS) entry which is preliminary data.</text>
</comment>
<evidence type="ECO:0000313" key="2">
    <source>
        <dbReference type="EMBL" id="KKG75376.1"/>
    </source>
</evidence>
<name>A0A0F8N7F4_METMZ</name>
<protein>
    <submittedName>
        <fullName evidence="4">Uncharacterized protein</fullName>
    </submittedName>
</protein>
<dbReference type="EMBL" id="JJPZ01000026">
    <property type="protein sequence ID" value="KKH13751.1"/>
    <property type="molecule type" value="Genomic_DNA"/>
</dbReference>
<dbReference type="Proteomes" id="UP000034074">
    <property type="component" value="Unassembled WGS sequence"/>
</dbReference>
<dbReference type="EMBL" id="JJPY01000110">
    <property type="protein sequence ID" value="KKH05624.1"/>
    <property type="molecule type" value="Genomic_DNA"/>
</dbReference>
<gene>
    <name evidence="1" type="ORF">DU34_05430</name>
    <name evidence="2" type="ORF">DU46_02545</name>
    <name evidence="3" type="ORF">DU51_01235</name>
    <name evidence="4" type="ORF">DU62_01490</name>
</gene>
<sequence length="515" mass="58593">MMVKSFPPLFSGKMMKMKRLSERNPTQKPIEACPRKSPDRRTVSAWEIYEMFQQGHIEVFKTTRAGATTSLNAESGNRDEKFTCIVPTNKIADETIVRDSIKFCEKRGLDVIHVKSNMNCIKNQELCEEYPDLKELHYLPLADKCEDCEHYDYCPITAPLRRPNANGFVLTYAKVAALQLAVMSREGTTAEKILNSIAGSRNIILDEVHELQYGRQQEYIVYDNKNGYRTDFNKYNSACQDFEYIKNVIEQMKAIAEDDTFKIKVHEVLGGAESPKYWNHRLSLDYSNPAFKGQERAAIGKETAGFIKELIELTKNRRDYNLSMEDIKALLEFNAIGKSLKLSINAIKDNGIINIKVSALDFLYADTIRNFTMSMQGEGRRIILTTATFCSKDYSDFFRGKVSPLRITFGRQGDPTNNNEKMLILADNKKYNAIGDRSRYKMRPEIISRCIDILESYEGEEVLIIALSEREARSIEKGLKEAGKSHPVIYYKGSDTIGVTAKARIMIAIGIANNP</sequence>
<dbReference type="AlphaFoldDB" id="A0A0F8N7F4"/>
<evidence type="ECO:0000313" key="1">
    <source>
        <dbReference type="EMBL" id="KKG13201.1"/>
    </source>
</evidence>
<evidence type="ECO:0000313" key="4">
    <source>
        <dbReference type="EMBL" id="KKH13751.1"/>
    </source>
</evidence>
<dbReference type="Proteomes" id="UP000034820">
    <property type="component" value="Unassembled WGS sequence"/>
</dbReference>
<accession>A0A0F8N7F4</accession>
<evidence type="ECO:0000313" key="5">
    <source>
        <dbReference type="Proteomes" id="UP000034047"/>
    </source>
</evidence>
<dbReference type="Proteomes" id="UP000034047">
    <property type="component" value="Unassembled WGS sequence"/>
</dbReference>